<name>Q7U4Q3_PARMW</name>
<gene>
    <name evidence="2" type="ordered locus">SYNW2014</name>
</gene>
<sequence>MGPFSGRLLSVSAAMLPGSKTSKQRHISLDSRFMSQWMKAAKNSHAAITQISAAHLDSTTTRKVTTGRSKDKSQTLIGKMSAQFPSLTKNMKTDVDRTSDESKQKGKRRRGRRKSS</sequence>
<feature type="compositionally biased region" description="Polar residues" evidence="1">
    <location>
        <begin position="58"/>
        <end position="67"/>
    </location>
</feature>
<feature type="compositionally biased region" description="Basic and acidic residues" evidence="1">
    <location>
        <begin position="91"/>
        <end position="104"/>
    </location>
</feature>
<evidence type="ECO:0000256" key="1">
    <source>
        <dbReference type="SAM" id="MobiDB-lite"/>
    </source>
</evidence>
<dbReference type="HOGENOM" id="CLU_2095678_0_0_3"/>
<evidence type="ECO:0000313" key="3">
    <source>
        <dbReference type="Proteomes" id="UP000001422"/>
    </source>
</evidence>
<evidence type="ECO:0000313" key="2">
    <source>
        <dbReference type="EMBL" id="CAE08529.1"/>
    </source>
</evidence>
<feature type="region of interest" description="Disordered" evidence="1">
    <location>
        <begin position="58"/>
        <end position="116"/>
    </location>
</feature>
<accession>Q7U4Q3</accession>
<dbReference type="Proteomes" id="UP000001422">
    <property type="component" value="Chromosome"/>
</dbReference>
<feature type="compositionally biased region" description="Basic residues" evidence="1">
    <location>
        <begin position="105"/>
        <end position="116"/>
    </location>
</feature>
<keyword evidence="3" id="KW-1185">Reference proteome</keyword>
<protein>
    <submittedName>
        <fullName evidence="2">Uncharacterized protein</fullName>
    </submittedName>
</protein>
<dbReference type="KEGG" id="syw:SYNW2014"/>
<reference evidence="2 3" key="1">
    <citation type="journal article" date="2003" name="Nature">
        <title>The genome of a motile marine Synechococcus.</title>
        <authorList>
            <person name="Palenik B."/>
            <person name="Brahamsha B."/>
            <person name="Larimer F."/>
            <person name="Land M."/>
            <person name="Hauser L."/>
            <person name="Chain P."/>
            <person name="Lamerdin J."/>
            <person name="Regala W."/>
            <person name="Allen E.A."/>
            <person name="McCarren J."/>
            <person name="Paulsen I."/>
            <person name="Dufresne A."/>
            <person name="Partensky F."/>
            <person name="Webb E."/>
            <person name="Waterbury J."/>
        </authorList>
    </citation>
    <scope>NUCLEOTIDE SEQUENCE [LARGE SCALE GENOMIC DNA]</scope>
    <source>
        <strain evidence="2 3">WH8102</strain>
    </source>
</reference>
<proteinExistence type="predicted"/>
<dbReference type="AlphaFoldDB" id="Q7U4Q3"/>
<dbReference type="EMBL" id="BX569694">
    <property type="protein sequence ID" value="CAE08529.1"/>
    <property type="molecule type" value="Genomic_DNA"/>
</dbReference>
<organism evidence="2 3">
    <name type="scientific">Parasynechococcus marenigrum (strain WH8102)</name>
    <dbReference type="NCBI Taxonomy" id="84588"/>
    <lineage>
        <taxon>Bacteria</taxon>
        <taxon>Bacillati</taxon>
        <taxon>Cyanobacteriota</taxon>
        <taxon>Cyanophyceae</taxon>
        <taxon>Synechococcales</taxon>
        <taxon>Prochlorococcaceae</taxon>
        <taxon>Parasynechococcus</taxon>
        <taxon>Parasynechococcus marenigrum</taxon>
    </lineage>
</organism>